<evidence type="ECO:0000313" key="3">
    <source>
        <dbReference type="Proteomes" id="UP000292884"/>
    </source>
</evidence>
<dbReference type="SUPFAM" id="SSF46785">
    <property type="entry name" value="Winged helix' DNA-binding domain"/>
    <property type="match status" value="1"/>
</dbReference>
<dbReference type="RefSeq" id="WP_131555363.1">
    <property type="nucleotide sequence ID" value="NZ_SJSK01000007.1"/>
</dbReference>
<keyword evidence="3" id="KW-1185">Reference proteome</keyword>
<feature type="domain" description="Helix-turn-helix type 11" evidence="1">
    <location>
        <begin position="12"/>
        <end position="51"/>
    </location>
</feature>
<dbReference type="InterPro" id="IPR013196">
    <property type="entry name" value="HTH_11"/>
</dbReference>
<sequence length="78" mass="9104">MRSKINLYESLDYLISSSSTGTRKELANKFGVSERTISRYLEMMNENGAAIRYNRLKRSFCYQKPGRFIVALEFRPSI</sequence>
<name>A0A4R0MM71_9SPHI</name>
<dbReference type="AlphaFoldDB" id="A0A4R0MM71"/>
<evidence type="ECO:0000313" key="2">
    <source>
        <dbReference type="EMBL" id="TCC87262.1"/>
    </source>
</evidence>
<proteinExistence type="predicted"/>
<accession>A0A4R0MM71</accession>
<protein>
    <submittedName>
        <fullName evidence="2">HTH domain-containing protein</fullName>
    </submittedName>
</protein>
<dbReference type="InterPro" id="IPR036388">
    <property type="entry name" value="WH-like_DNA-bd_sf"/>
</dbReference>
<evidence type="ECO:0000259" key="1">
    <source>
        <dbReference type="Pfam" id="PF08279"/>
    </source>
</evidence>
<organism evidence="2 3">
    <name type="scientific">Pedobacter frigiditerrae</name>
    <dbReference type="NCBI Taxonomy" id="2530452"/>
    <lineage>
        <taxon>Bacteria</taxon>
        <taxon>Pseudomonadati</taxon>
        <taxon>Bacteroidota</taxon>
        <taxon>Sphingobacteriia</taxon>
        <taxon>Sphingobacteriales</taxon>
        <taxon>Sphingobacteriaceae</taxon>
        <taxon>Pedobacter</taxon>
    </lineage>
</organism>
<reference evidence="2 3" key="1">
    <citation type="submission" date="2019-02" db="EMBL/GenBank/DDBJ databases">
        <title>Pedobacter sp. RP-1-13 sp. nov., isolated from Arctic soil.</title>
        <authorList>
            <person name="Dahal R.H."/>
        </authorList>
    </citation>
    <scope>NUCLEOTIDE SEQUENCE [LARGE SCALE GENOMIC DNA]</scope>
    <source>
        <strain evidence="2 3">RP-1-13</strain>
    </source>
</reference>
<dbReference type="OrthoDB" id="770928at2"/>
<gene>
    <name evidence="2" type="ORF">EZ428_21390</name>
</gene>
<dbReference type="EMBL" id="SJSK01000007">
    <property type="protein sequence ID" value="TCC87262.1"/>
    <property type="molecule type" value="Genomic_DNA"/>
</dbReference>
<dbReference type="Gene3D" id="1.10.10.10">
    <property type="entry name" value="Winged helix-like DNA-binding domain superfamily/Winged helix DNA-binding domain"/>
    <property type="match status" value="1"/>
</dbReference>
<dbReference type="Pfam" id="PF08279">
    <property type="entry name" value="HTH_11"/>
    <property type="match status" value="1"/>
</dbReference>
<dbReference type="InterPro" id="IPR036390">
    <property type="entry name" value="WH_DNA-bd_sf"/>
</dbReference>
<dbReference type="Proteomes" id="UP000292884">
    <property type="component" value="Unassembled WGS sequence"/>
</dbReference>
<comment type="caution">
    <text evidence="2">The sequence shown here is derived from an EMBL/GenBank/DDBJ whole genome shotgun (WGS) entry which is preliminary data.</text>
</comment>